<organism evidence="1 2">
    <name type="scientific">Paenarthrobacter ilicis</name>
    <dbReference type="NCBI Taxonomy" id="43665"/>
    <lineage>
        <taxon>Bacteria</taxon>
        <taxon>Bacillati</taxon>
        <taxon>Actinomycetota</taxon>
        <taxon>Actinomycetes</taxon>
        <taxon>Micrococcales</taxon>
        <taxon>Micrococcaceae</taxon>
        <taxon>Paenarthrobacter</taxon>
    </lineage>
</organism>
<sequence length="115" mass="12470">MTDTQISIFLSESVVFEDDTDKGLDFDTLYGLYISWCVLGRKVPIPDSAFKTALTLEGLKPEKDPTGQRVYVGMTMVGAAARDYVVNNVPMWTETATAPAPVLLGDHENAVASIA</sequence>
<dbReference type="RefSeq" id="WP_167265340.1">
    <property type="nucleotide sequence ID" value="NZ_BAAAVO010000013.1"/>
</dbReference>
<reference evidence="1 2" key="1">
    <citation type="submission" date="2020-03" db="EMBL/GenBank/DDBJ databases">
        <title>Genomic Encyclopedia of Type Strains, Phase III (KMG-III): the genomes of soil and plant-associated and newly described type strains.</title>
        <authorList>
            <person name="Whitman W."/>
        </authorList>
    </citation>
    <scope>NUCLEOTIDE SEQUENCE [LARGE SCALE GENOMIC DNA]</scope>
    <source>
        <strain evidence="1 2">CECT 4207</strain>
    </source>
</reference>
<dbReference type="EMBL" id="JAAOZD010000003">
    <property type="protein sequence ID" value="NIJ01521.1"/>
    <property type="molecule type" value="Genomic_DNA"/>
</dbReference>
<keyword evidence="2" id="KW-1185">Reference proteome</keyword>
<name>A0ABX0TK56_9MICC</name>
<gene>
    <name evidence="1" type="ORF">FHR86_001842</name>
</gene>
<comment type="caution">
    <text evidence="1">The sequence shown here is derived from an EMBL/GenBank/DDBJ whole genome shotgun (WGS) entry which is preliminary data.</text>
</comment>
<dbReference type="Proteomes" id="UP000802392">
    <property type="component" value="Unassembled WGS sequence"/>
</dbReference>
<proteinExistence type="predicted"/>
<evidence type="ECO:0000313" key="1">
    <source>
        <dbReference type="EMBL" id="NIJ01521.1"/>
    </source>
</evidence>
<accession>A0ABX0TK56</accession>
<protein>
    <submittedName>
        <fullName evidence="1">Uncharacterized protein</fullName>
    </submittedName>
</protein>
<evidence type="ECO:0000313" key="2">
    <source>
        <dbReference type="Proteomes" id="UP000802392"/>
    </source>
</evidence>